<protein>
    <recommendedName>
        <fullName evidence="5">Lipoprotein</fullName>
    </recommendedName>
</protein>
<evidence type="ECO:0000256" key="1">
    <source>
        <dbReference type="SAM" id="MobiDB-lite"/>
    </source>
</evidence>
<keyword evidence="2" id="KW-0732">Signal</keyword>
<feature type="signal peptide" evidence="2">
    <location>
        <begin position="1"/>
        <end position="24"/>
    </location>
</feature>
<dbReference type="AlphaFoldDB" id="A0A2A7SFT4"/>
<comment type="caution">
    <text evidence="3">The sequence shown here is derived from an EMBL/GenBank/DDBJ whole genome shotgun (WGS) entry which is preliminary data.</text>
</comment>
<accession>A0A2A7SFT4</accession>
<evidence type="ECO:0000256" key="2">
    <source>
        <dbReference type="SAM" id="SignalP"/>
    </source>
</evidence>
<dbReference type="Proteomes" id="UP000220629">
    <property type="component" value="Unassembled WGS sequence"/>
</dbReference>
<feature type="chain" id="PRO_5012631323" description="Lipoprotein" evidence="2">
    <location>
        <begin position="25"/>
        <end position="160"/>
    </location>
</feature>
<dbReference type="RefSeq" id="WP_096750778.1">
    <property type="nucleotide sequence ID" value="NZ_CADEPO010000009.1"/>
</dbReference>
<reference evidence="4" key="1">
    <citation type="submission" date="2017-09" db="EMBL/GenBank/DDBJ databases">
        <title>FDA dAtabase for Regulatory Grade micrObial Sequences (FDA-ARGOS): Supporting development and validation of Infectious Disease Dx tests.</title>
        <authorList>
            <person name="Minogue T."/>
            <person name="Wolcott M."/>
            <person name="Wasieloski L."/>
            <person name="Aguilar W."/>
            <person name="Moore D."/>
            <person name="Tallon L."/>
            <person name="Sadzewicz L."/>
            <person name="Ott S."/>
            <person name="Zhao X."/>
            <person name="Nagaraj S."/>
            <person name="Vavikolanu K."/>
            <person name="Aluvathingal J."/>
            <person name="Nadendla S."/>
            <person name="Sichtig H."/>
        </authorList>
    </citation>
    <scope>NUCLEOTIDE SEQUENCE [LARGE SCALE GENOMIC DNA]</scope>
    <source>
        <strain evidence="4">FDAARGOS_390</strain>
    </source>
</reference>
<sequence length="160" mass="16752">MRYGVLSWRLAALGLALSTSCMSAAQSGEEAVDLFPEQHWARLGRAAETVSPTADAREAASADVASAAAGDSPPDSMDAPFELAGEWRENGRRILVLDGMGQSFVLCATRCEVPGAILPGEAITGAYRFGAVHRGKVVIHADDDTVFELTAPGMEVSGSE</sequence>
<name>A0A2A7SFT4_BURGA</name>
<dbReference type="PROSITE" id="PS51257">
    <property type="entry name" value="PROKAR_LIPOPROTEIN"/>
    <property type="match status" value="1"/>
</dbReference>
<dbReference type="EMBL" id="PDDY01000001">
    <property type="protein sequence ID" value="PEH42130.1"/>
    <property type="molecule type" value="Genomic_DNA"/>
</dbReference>
<organism evidence="3 4">
    <name type="scientific">Burkholderia gladioli</name>
    <name type="common">Pseudomonas marginata</name>
    <name type="synonym">Phytomonas marginata</name>
    <dbReference type="NCBI Taxonomy" id="28095"/>
    <lineage>
        <taxon>Bacteria</taxon>
        <taxon>Pseudomonadati</taxon>
        <taxon>Pseudomonadota</taxon>
        <taxon>Betaproteobacteria</taxon>
        <taxon>Burkholderiales</taxon>
        <taxon>Burkholderiaceae</taxon>
        <taxon>Burkholderia</taxon>
    </lineage>
</organism>
<feature type="region of interest" description="Disordered" evidence="1">
    <location>
        <begin position="52"/>
        <end position="80"/>
    </location>
</feature>
<proteinExistence type="predicted"/>
<evidence type="ECO:0000313" key="3">
    <source>
        <dbReference type="EMBL" id="PEH42130.1"/>
    </source>
</evidence>
<evidence type="ECO:0008006" key="5">
    <source>
        <dbReference type="Google" id="ProtNLM"/>
    </source>
</evidence>
<evidence type="ECO:0000313" key="4">
    <source>
        <dbReference type="Proteomes" id="UP000220629"/>
    </source>
</evidence>
<gene>
    <name evidence="3" type="ORF">CRM94_08240</name>
</gene>
<feature type="compositionally biased region" description="Low complexity" evidence="1">
    <location>
        <begin position="61"/>
        <end position="80"/>
    </location>
</feature>